<dbReference type="InterPro" id="IPR011009">
    <property type="entry name" value="Kinase-like_dom_sf"/>
</dbReference>
<dbReference type="GO" id="GO:0016740">
    <property type="term" value="F:transferase activity"/>
    <property type="evidence" value="ECO:0007669"/>
    <property type="project" value="UniProtKB-KW"/>
</dbReference>
<dbReference type="SUPFAM" id="SSF56112">
    <property type="entry name" value="Protein kinase-like (PK-like)"/>
    <property type="match status" value="1"/>
</dbReference>
<accession>A0ABU7S968</accession>
<proteinExistence type="predicted"/>
<dbReference type="Gene3D" id="3.30.200.150">
    <property type="match status" value="1"/>
</dbReference>
<dbReference type="InterPro" id="IPR002575">
    <property type="entry name" value="Aminoglycoside_PTrfase"/>
</dbReference>
<dbReference type="EC" id="2.7.1.-" evidence="2"/>
<evidence type="ECO:0000259" key="1">
    <source>
        <dbReference type="Pfam" id="PF01636"/>
    </source>
</evidence>
<gene>
    <name evidence="2" type="ORF">V1634_06285</name>
</gene>
<sequence length="300" mass="32357">MTLGNDPELTEESAISIVTHELGVSATGAQRVAGSVGNVTFVVRVASGGDVVLKVGSRELLTAEVWACGRARSAGIPAPEVVTHRLSTDVVDTAFIVMRVLPGEPTRDLEVWRQAGRSFRAVHDIDIPGYGALSVGQEEVRGRHESWHDALDSVLARVPDLVTGGVLTVELGGHLDQAIRSSGIMTYREPGVMLHRDLKPQHVFADRAQLAGVIDWGDVGVGDPMLDIARVSMAGPDILSAFLDGYELDLTPGLDERIRAYRLLWNLAALSFEFAAGGDWFDFYRRNIQADLGPDLGPRG</sequence>
<dbReference type="Pfam" id="PF01636">
    <property type="entry name" value="APH"/>
    <property type="match status" value="1"/>
</dbReference>
<keyword evidence="3" id="KW-1185">Reference proteome</keyword>
<feature type="domain" description="Aminoglycoside phosphotransferase" evidence="1">
    <location>
        <begin position="30"/>
        <end position="249"/>
    </location>
</feature>
<reference evidence="2 3" key="1">
    <citation type="submission" date="2024-01" db="EMBL/GenBank/DDBJ databases">
        <title>Genome insights into Plantactinospora veratri sp. nov.</title>
        <authorList>
            <person name="Wang L."/>
        </authorList>
    </citation>
    <scope>NUCLEOTIDE SEQUENCE [LARGE SCALE GENOMIC DNA]</scope>
    <source>
        <strain evidence="2 3">NEAU-FHS4</strain>
    </source>
</reference>
<name>A0ABU7S968_9ACTN</name>
<dbReference type="EMBL" id="JAZGQL010000005">
    <property type="protein sequence ID" value="MEE6306432.1"/>
    <property type="molecule type" value="Genomic_DNA"/>
</dbReference>
<comment type="caution">
    <text evidence="2">The sequence shown here is derived from an EMBL/GenBank/DDBJ whole genome shotgun (WGS) entry which is preliminary data.</text>
</comment>
<dbReference type="Proteomes" id="UP001339911">
    <property type="component" value="Unassembled WGS sequence"/>
</dbReference>
<keyword evidence="2" id="KW-0808">Transferase</keyword>
<evidence type="ECO:0000313" key="3">
    <source>
        <dbReference type="Proteomes" id="UP001339911"/>
    </source>
</evidence>
<dbReference type="PANTHER" id="PTHR21310">
    <property type="entry name" value="AMINOGLYCOSIDE PHOSPHOTRANSFERASE-RELATED-RELATED"/>
    <property type="match status" value="1"/>
</dbReference>
<dbReference type="InterPro" id="IPR051678">
    <property type="entry name" value="AGP_Transferase"/>
</dbReference>
<organism evidence="2 3">
    <name type="scientific">Plantactinospora veratri</name>
    <dbReference type="NCBI Taxonomy" id="1436122"/>
    <lineage>
        <taxon>Bacteria</taxon>
        <taxon>Bacillati</taxon>
        <taxon>Actinomycetota</taxon>
        <taxon>Actinomycetes</taxon>
        <taxon>Micromonosporales</taxon>
        <taxon>Micromonosporaceae</taxon>
        <taxon>Plantactinospora</taxon>
    </lineage>
</organism>
<evidence type="ECO:0000313" key="2">
    <source>
        <dbReference type="EMBL" id="MEE6306432.1"/>
    </source>
</evidence>
<protein>
    <submittedName>
        <fullName evidence="2">Aminoglycoside phosphotransferase family protein</fullName>
        <ecNumber evidence="2">2.7.1.-</ecNumber>
    </submittedName>
</protein>
<dbReference type="RefSeq" id="WP_331206790.1">
    <property type="nucleotide sequence ID" value="NZ_JAZGQL010000005.1"/>
</dbReference>
<dbReference type="Gene3D" id="3.90.1200.10">
    <property type="match status" value="1"/>
</dbReference>